<reference evidence="2 3" key="1">
    <citation type="submission" date="2019-12" db="EMBL/GenBank/DDBJ databases">
        <title>Rhizobium genotypes associated with high levels of biological nitrogen fixation by grain legumes in a temperate-maritime cropping system.</title>
        <authorList>
            <person name="Maluk M."/>
            <person name="Francesc Ferrando Molina F."/>
            <person name="Lopez Del Egido L."/>
            <person name="Lafos M."/>
            <person name="Langarica-Fuentes A."/>
            <person name="Gebre Yohannes G."/>
            <person name="Young M.W."/>
            <person name="Martin P."/>
            <person name="Gantlett R."/>
            <person name="Kenicer G."/>
            <person name="Hawes C."/>
            <person name="Begg G.S."/>
            <person name="Quilliam R.S."/>
            <person name="Squire G.R."/>
            <person name="Poole P.S."/>
            <person name="Young P.W."/>
            <person name="Iannetta P.M."/>
            <person name="James E.K."/>
        </authorList>
    </citation>
    <scope>NUCLEOTIDE SEQUENCE [LARGE SCALE GENOMIC DNA]</scope>
    <source>
        <strain evidence="2 3">JHI2449</strain>
    </source>
</reference>
<dbReference type="SUPFAM" id="SSF143120">
    <property type="entry name" value="YefM-like"/>
    <property type="match status" value="1"/>
</dbReference>
<organism evidence="2 3">
    <name type="scientific">Rhizobium laguerreae</name>
    <dbReference type="NCBI Taxonomy" id="1076926"/>
    <lineage>
        <taxon>Bacteria</taxon>
        <taxon>Pseudomonadati</taxon>
        <taxon>Pseudomonadota</taxon>
        <taxon>Alphaproteobacteria</taxon>
        <taxon>Hyphomicrobiales</taxon>
        <taxon>Rhizobiaceae</taxon>
        <taxon>Rhizobium/Agrobacterium group</taxon>
        <taxon>Rhizobium</taxon>
    </lineage>
</organism>
<sequence>MWGPWSETGRLGIFPLDVEWMVSMKMSFMTGAAFNRNPSKAKKEASERPLVITDRGEAAYVLVSYAEFQVNWTPKTLFEALRDPSADEREFEPARLGFDNRTVEF</sequence>
<name>A0A6N9ZGC7_9HYPH</name>
<dbReference type="AlphaFoldDB" id="A0A6N9ZGC7"/>
<comment type="similarity">
    <text evidence="1">Belongs to the phD/YefM antitoxin family.</text>
</comment>
<evidence type="ECO:0000256" key="1">
    <source>
        <dbReference type="ARBA" id="ARBA00009981"/>
    </source>
</evidence>
<accession>A0A6N9ZGC7</accession>
<dbReference type="InterPro" id="IPR036165">
    <property type="entry name" value="YefM-like_sf"/>
</dbReference>
<gene>
    <name evidence="2" type="ORF">GR206_12980</name>
</gene>
<evidence type="ECO:0000313" key="2">
    <source>
        <dbReference type="EMBL" id="NEH91940.1"/>
    </source>
</evidence>
<comment type="caution">
    <text evidence="2">The sequence shown here is derived from an EMBL/GenBank/DDBJ whole genome shotgun (WGS) entry which is preliminary data.</text>
</comment>
<evidence type="ECO:0000313" key="3">
    <source>
        <dbReference type="Proteomes" id="UP000468864"/>
    </source>
</evidence>
<dbReference type="Proteomes" id="UP000468864">
    <property type="component" value="Unassembled WGS sequence"/>
</dbReference>
<protein>
    <submittedName>
        <fullName evidence="2">Type II toxin-antitoxin system Phd/YefM family antitoxin</fullName>
    </submittedName>
</protein>
<proteinExistence type="inferred from homology"/>
<dbReference type="EMBL" id="WUEP01000008">
    <property type="protein sequence ID" value="NEH91940.1"/>
    <property type="molecule type" value="Genomic_DNA"/>
</dbReference>